<evidence type="ECO:0008006" key="4">
    <source>
        <dbReference type="Google" id="ProtNLM"/>
    </source>
</evidence>
<comment type="caution">
    <text evidence="2">The sequence shown here is derived from an EMBL/GenBank/DDBJ whole genome shotgun (WGS) entry which is preliminary data.</text>
</comment>
<protein>
    <recommendedName>
        <fullName evidence="4">Transmembrane protein 53</fullName>
    </recommendedName>
</protein>
<dbReference type="SUPFAM" id="SSF53474">
    <property type="entry name" value="alpha/beta-Hydrolases"/>
    <property type="match status" value="1"/>
</dbReference>
<dbReference type="PANTHER" id="PTHR12265:SF40">
    <property type="entry name" value="DUF829-DOMAIN-CONTAINING PROTEIN"/>
    <property type="match status" value="1"/>
</dbReference>
<dbReference type="PANTHER" id="PTHR12265">
    <property type="entry name" value="TRANSMEMBRANE PROTEIN 53"/>
    <property type="match status" value="1"/>
</dbReference>
<sequence>MASNAPVAASPAAAAAADPLSFMTRLSPSVYIYRPEPSSSACPSSTSATPASPRLILLASWMGARALHIAKYVRPYQALFPSSPIVLVRSELRHFFGPRSADVDIAAAAPTIRSFFPPSPPQQHQPPSSQTEDGVSKKKNSPELLIHLWSNGGSTALWRVRKALLSNPDFLFPKYTIVFDSSPGQFTYGGSLAAISAGLTGPKRWLMLPALHAFCAWFWVLHVVLGRFGFQPGPLARMAAAQNDAAKWKGREVRRTYIYSEADHLVDWRDVEAHAGDARLKGFEDVRVERFNGTAHVAHARGDQERYWRLVRETWEGVD</sequence>
<dbReference type="Proteomes" id="UP001285441">
    <property type="component" value="Unassembled WGS sequence"/>
</dbReference>
<accession>A0AAE0NS64</accession>
<dbReference type="InterPro" id="IPR008547">
    <property type="entry name" value="DUF829_TMEM53"/>
</dbReference>
<proteinExistence type="predicted"/>
<reference evidence="2" key="1">
    <citation type="journal article" date="2023" name="Mol. Phylogenet. Evol.">
        <title>Genome-scale phylogeny and comparative genomics of the fungal order Sordariales.</title>
        <authorList>
            <person name="Hensen N."/>
            <person name="Bonometti L."/>
            <person name="Westerberg I."/>
            <person name="Brannstrom I.O."/>
            <person name="Guillou S."/>
            <person name="Cros-Aarteil S."/>
            <person name="Calhoun S."/>
            <person name="Haridas S."/>
            <person name="Kuo A."/>
            <person name="Mondo S."/>
            <person name="Pangilinan J."/>
            <person name="Riley R."/>
            <person name="LaButti K."/>
            <person name="Andreopoulos B."/>
            <person name="Lipzen A."/>
            <person name="Chen C."/>
            <person name="Yan M."/>
            <person name="Daum C."/>
            <person name="Ng V."/>
            <person name="Clum A."/>
            <person name="Steindorff A."/>
            <person name="Ohm R.A."/>
            <person name="Martin F."/>
            <person name="Silar P."/>
            <person name="Natvig D.O."/>
            <person name="Lalanne C."/>
            <person name="Gautier V."/>
            <person name="Ament-Velasquez S.L."/>
            <person name="Kruys A."/>
            <person name="Hutchinson M.I."/>
            <person name="Powell A.J."/>
            <person name="Barry K."/>
            <person name="Miller A.N."/>
            <person name="Grigoriev I.V."/>
            <person name="Debuchy R."/>
            <person name="Gladieux P."/>
            <person name="Hiltunen Thoren M."/>
            <person name="Johannesson H."/>
        </authorList>
    </citation>
    <scope>NUCLEOTIDE SEQUENCE</scope>
    <source>
        <strain evidence="2">CBS 232.78</strain>
    </source>
</reference>
<evidence type="ECO:0000256" key="1">
    <source>
        <dbReference type="SAM" id="MobiDB-lite"/>
    </source>
</evidence>
<reference evidence="2" key="2">
    <citation type="submission" date="2023-06" db="EMBL/GenBank/DDBJ databases">
        <authorList>
            <consortium name="Lawrence Berkeley National Laboratory"/>
            <person name="Haridas S."/>
            <person name="Hensen N."/>
            <person name="Bonometti L."/>
            <person name="Westerberg I."/>
            <person name="Brannstrom I.O."/>
            <person name="Guillou S."/>
            <person name="Cros-Aarteil S."/>
            <person name="Calhoun S."/>
            <person name="Kuo A."/>
            <person name="Mondo S."/>
            <person name="Pangilinan J."/>
            <person name="Riley R."/>
            <person name="LaButti K."/>
            <person name="Andreopoulos B."/>
            <person name="Lipzen A."/>
            <person name="Chen C."/>
            <person name="Yanf M."/>
            <person name="Daum C."/>
            <person name="Ng V."/>
            <person name="Clum A."/>
            <person name="Steindorff A."/>
            <person name="Ohm R."/>
            <person name="Martin F."/>
            <person name="Silar P."/>
            <person name="Natvig D."/>
            <person name="Lalanne C."/>
            <person name="Gautier V."/>
            <person name="Ament-velasquez S.L."/>
            <person name="Kruys A."/>
            <person name="Hutchinson M.I."/>
            <person name="Powell A.J."/>
            <person name="Barry K."/>
            <person name="Miller A.N."/>
            <person name="Grigoriev I.V."/>
            <person name="Debuchy R."/>
            <person name="Gladieux P."/>
            <person name="Thoren M.H."/>
            <person name="Johannesson H."/>
        </authorList>
    </citation>
    <scope>NUCLEOTIDE SEQUENCE</scope>
    <source>
        <strain evidence="2">CBS 232.78</strain>
    </source>
</reference>
<dbReference type="EMBL" id="JAULSW010000003">
    <property type="protein sequence ID" value="KAK3386743.1"/>
    <property type="molecule type" value="Genomic_DNA"/>
</dbReference>
<evidence type="ECO:0000313" key="2">
    <source>
        <dbReference type="EMBL" id="KAK3386743.1"/>
    </source>
</evidence>
<feature type="region of interest" description="Disordered" evidence="1">
    <location>
        <begin position="116"/>
        <end position="137"/>
    </location>
</feature>
<dbReference type="AlphaFoldDB" id="A0AAE0NS64"/>
<dbReference type="InterPro" id="IPR029058">
    <property type="entry name" value="AB_hydrolase_fold"/>
</dbReference>
<gene>
    <name evidence="2" type="ORF">B0H63DRAFT_140417</name>
</gene>
<organism evidence="2 3">
    <name type="scientific">Podospora didyma</name>
    <dbReference type="NCBI Taxonomy" id="330526"/>
    <lineage>
        <taxon>Eukaryota</taxon>
        <taxon>Fungi</taxon>
        <taxon>Dikarya</taxon>
        <taxon>Ascomycota</taxon>
        <taxon>Pezizomycotina</taxon>
        <taxon>Sordariomycetes</taxon>
        <taxon>Sordariomycetidae</taxon>
        <taxon>Sordariales</taxon>
        <taxon>Podosporaceae</taxon>
        <taxon>Podospora</taxon>
    </lineage>
</organism>
<evidence type="ECO:0000313" key="3">
    <source>
        <dbReference type="Proteomes" id="UP001285441"/>
    </source>
</evidence>
<keyword evidence="3" id="KW-1185">Reference proteome</keyword>
<dbReference type="Pfam" id="PF05705">
    <property type="entry name" value="DUF829"/>
    <property type="match status" value="1"/>
</dbReference>
<name>A0AAE0NS64_9PEZI</name>